<gene>
    <name evidence="1" type="ordered locus">S70_09855</name>
</gene>
<dbReference type="NCBIfam" id="NF038054">
    <property type="entry name" value="T3SS_SctI"/>
    <property type="match status" value="1"/>
</dbReference>
<proteinExistence type="predicted"/>
<dbReference type="AlphaFoldDB" id="A0A140NLP1"/>
<dbReference type="Proteomes" id="UP000005012">
    <property type="component" value="Chromosome"/>
</dbReference>
<dbReference type="PATRIC" id="fig|1157951.4.peg.1981"/>
<dbReference type="HOGENOM" id="CLU_180891_0_0_6"/>
<evidence type="ECO:0000313" key="1">
    <source>
        <dbReference type="EMBL" id="AFH93831.1"/>
    </source>
</evidence>
<name>A0A140NLP1_PROSM</name>
<reference evidence="1 2" key="1">
    <citation type="journal article" date="2012" name="J. Bacteriol.">
        <title>Complete Genome Sequence of Providencia stuartii Clinical Isolate MRSN 2154.</title>
        <authorList>
            <person name="Clifford R.J."/>
            <person name="Hang J."/>
            <person name="Riley M.C."/>
            <person name="Onmus-Leone F."/>
            <person name="Kuschner R.A."/>
            <person name="Lesho E.P."/>
            <person name="Waterman P.E."/>
        </authorList>
    </citation>
    <scope>NUCLEOTIDE SEQUENCE [LARGE SCALE GENOMIC DNA]</scope>
    <source>
        <strain evidence="1 2">MRSN 2154</strain>
    </source>
</reference>
<organism evidence="1 2">
    <name type="scientific">Providencia stuartii (strain MRSN 2154)</name>
    <dbReference type="NCBI Taxonomy" id="1157951"/>
    <lineage>
        <taxon>Bacteria</taxon>
        <taxon>Pseudomonadati</taxon>
        <taxon>Pseudomonadota</taxon>
        <taxon>Gammaproteobacteria</taxon>
        <taxon>Enterobacterales</taxon>
        <taxon>Morganellaceae</taxon>
        <taxon>Providencia</taxon>
    </lineage>
</organism>
<sequence length="99" mass="10988">MIQPINRSVFMSMMLDNTTDSVSTQSLESTVRSLYAQYSVEVQNKKEALFHQADTIDVSNPIDVMNMQNSIAQYSLGLNFVSTLTHKATGAIDTLLKAQ</sequence>
<protein>
    <submittedName>
        <fullName evidence="1">Virulence associated protein</fullName>
    </submittedName>
</protein>
<reference evidence="2" key="2">
    <citation type="submission" date="2012-04" db="EMBL/GenBank/DDBJ databases">
        <title>Complete genome sequence of Providencia stuartii clinical isolate MRSN 2154.</title>
        <authorList>
            <person name="Clifford R.J."/>
            <person name="Hang J."/>
            <person name="Riley M.C."/>
            <person name="Onmus-Leone F."/>
            <person name="Kuschner R.A."/>
            <person name="Lesho E.P."/>
            <person name="Waterman P.E."/>
        </authorList>
    </citation>
    <scope>NUCLEOTIDE SEQUENCE [LARGE SCALE GENOMIC DNA]</scope>
    <source>
        <strain evidence="2">MRSN 2154</strain>
    </source>
</reference>
<accession>A0A140NLP1</accession>
<dbReference type="EMBL" id="CP003488">
    <property type="protein sequence ID" value="AFH93831.1"/>
    <property type="molecule type" value="Genomic_DNA"/>
</dbReference>
<dbReference type="InterPro" id="IPR047754">
    <property type="entry name" value="T3SS_SctI-like"/>
</dbReference>
<evidence type="ECO:0000313" key="2">
    <source>
        <dbReference type="Proteomes" id="UP000005012"/>
    </source>
</evidence>
<dbReference type="KEGG" id="psi:S70_09855"/>